<protein>
    <recommendedName>
        <fullName evidence="3">Single domain-containing protein</fullName>
    </recommendedName>
</protein>
<evidence type="ECO:0000313" key="2">
    <source>
        <dbReference type="Proteomes" id="UP000005408"/>
    </source>
</evidence>
<accession>A0A8W8LDX5</accession>
<dbReference type="EnsemblMetazoa" id="G27810.1">
    <property type="protein sequence ID" value="G27810.1:cds"/>
    <property type="gene ID" value="G27810"/>
</dbReference>
<keyword evidence="2" id="KW-1185">Reference proteome</keyword>
<organism evidence="1 2">
    <name type="scientific">Magallana gigas</name>
    <name type="common">Pacific oyster</name>
    <name type="synonym">Crassostrea gigas</name>
    <dbReference type="NCBI Taxonomy" id="29159"/>
    <lineage>
        <taxon>Eukaryota</taxon>
        <taxon>Metazoa</taxon>
        <taxon>Spiralia</taxon>
        <taxon>Lophotrochozoa</taxon>
        <taxon>Mollusca</taxon>
        <taxon>Bivalvia</taxon>
        <taxon>Autobranchia</taxon>
        <taxon>Pteriomorphia</taxon>
        <taxon>Ostreida</taxon>
        <taxon>Ostreoidea</taxon>
        <taxon>Ostreidae</taxon>
        <taxon>Magallana</taxon>
    </lineage>
</organism>
<dbReference type="EnsemblMetazoa" id="G27810.2">
    <property type="protein sequence ID" value="G27810.2:cds"/>
    <property type="gene ID" value="G27810"/>
</dbReference>
<name>A0A8W8LDX5_MAGGI</name>
<dbReference type="AlphaFoldDB" id="A0A8W8LDX5"/>
<evidence type="ECO:0008006" key="3">
    <source>
        <dbReference type="Google" id="ProtNLM"/>
    </source>
</evidence>
<proteinExistence type="predicted"/>
<sequence length="90" mass="9700">MSGGAFISSTGPCPHGYKEGDTWSAGIRCGGCSCHATGWNCVTCARSDLGLRVDCYEIYNPNASFPDCCPTRVCKGYEDFNQTQLDLFGK</sequence>
<dbReference type="Proteomes" id="UP000005408">
    <property type="component" value="Unassembled WGS sequence"/>
</dbReference>
<evidence type="ECO:0000313" key="1">
    <source>
        <dbReference type="EnsemblMetazoa" id="G27810.2:cds"/>
    </source>
</evidence>
<reference evidence="1" key="1">
    <citation type="submission" date="2022-08" db="UniProtKB">
        <authorList>
            <consortium name="EnsemblMetazoa"/>
        </authorList>
    </citation>
    <scope>IDENTIFICATION</scope>
    <source>
        <strain evidence="1">05x7-T-G4-1.051#20</strain>
    </source>
</reference>